<reference evidence="1 2" key="1">
    <citation type="journal article" date="2018" name="Front. Plant Sci.">
        <title>Red Clover (Trifolium pratense) and Zigzag Clover (T. medium) - A Picture of Genomic Similarities and Differences.</title>
        <authorList>
            <person name="Dluhosova J."/>
            <person name="Istvanek J."/>
            <person name="Nedelnik J."/>
            <person name="Repkova J."/>
        </authorList>
    </citation>
    <scope>NUCLEOTIDE SEQUENCE [LARGE SCALE GENOMIC DNA]</scope>
    <source>
        <strain evidence="2">cv. 10/8</strain>
        <tissue evidence="1">Leaf</tissue>
    </source>
</reference>
<evidence type="ECO:0000313" key="1">
    <source>
        <dbReference type="EMBL" id="MCI66171.1"/>
    </source>
</evidence>
<keyword evidence="2" id="KW-1185">Reference proteome</keyword>
<evidence type="ECO:0000313" key="2">
    <source>
        <dbReference type="Proteomes" id="UP000265520"/>
    </source>
</evidence>
<dbReference type="Proteomes" id="UP000265520">
    <property type="component" value="Unassembled WGS sequence"/>
</dbReference>
<sequence length="63" mass="7323">MLRMQMENENVGTSSKQIVKQDFSLVRDHFDGDISSVVYGNNMFQRWYENQEFASTSTEPVVT</sequence>
<dbReference type="EMBL" id="LXQA010690113">
    <property type="protein sequence ID" value="MCI66171.1"/>
    <property type="molecule type" value="Genomic_DNA"/>
</dbReference>
<organism evidence="1 2">
    <name type="scientific">Trifolium medium</name>
    <dbReference type="NCBI Taxonomy" id="97028"/>
    <lineage>
        <taxon>Eukaryota</taxon>
        <taxon>Viridiplantae</taxon>
        <taxon>Streptophyta</taxon>
        <taxon>Embryophyta</taxon>
        <taxon>Tracheophyta</taxon>
        <taxon>Spermatophyta</taxon>
        <taxon>Magnoliopsida</taxon>
        <taxon>eudicotyledons</taxon>
        <taxon>Gunneridae</taxon>
        <taxon>Pentapetalae</taxon>
        <taxon>rosids</taxon>
        <taxon>fabids</taxon>
        <taxon>Fabales</taxon>
        <taxon>Fabaceae</taxon>
        <taxon>Papilionoideae</taxon>
        <taxon>50 kb inversion clade</taxon>
        <taxon>NPAAA clade</taxon>
        <taxon>Hologalegina</taxon>
        <taxon>IRL clade</taxon>
        <taxon>Trifolieae</taxon>
        <taxon>Trifolium</taxon>
    </lineage>
</organism>
<protein>
    <submittedName>
        <fullName evidence="1">NAC domain-containing protein 100-like</fullName>
    </submittedName>
</protein>
<name>A0A392TYC3_9FABA</name>
<feature type="non-terminal residue" evidence="1">
    <location>
        <position position="63"/>
    </location>
</feature>
<comment type="caution">
    <text evidence="1">The sequence shown here is derived from an EMBL/GenBank/DDBJ whole genome shotgun (WGS) entry which is preliminary data.</text>
</comment>
<proteinExistence type="predicted"/>
<accession>A0A392TYC3</accession>
<dbReference type="AlphaFoldDB" id="A0A392TYC3"/>